<reference evidence="10" key="1">
    <citation type="submission" date="2017-09" db="EMBL/GenBank/DDBJ databases">
        <title>Depth-based differentiation of microbial function through sediment-hosted aquifers and enrichment of novel symbionts in the deep terrestrial subsurface.</title>
        <authorList>
            <person name="Probst A.J."/>
            <person name="Ladd B."/>
            <person name="Jarett J.K."/>
            <person name="Geller-Mcgrath D.E."/>
            <person name="Sieber C.M.K."/>
            <person name="Emerson J.B."/>
            <person name="Anantharaman K."/>
            <person name="Thomas B.C."/>
            <person name="Malmstrom R."/>
            <person name="Stieglmeier M."/>
            <person name="Klingl A."/>
            <person name="Woyke T."/>
            <person name="Ryan C.M."/>
            <person name="Banfield J.F."/>
        </authorList>
    </citation>
    <scope>NUCLEOTIDE SEQUENCE [LARGE SCALE GENOMIC DNA]</scope>
</reference>
<dbReference type="InterPro" id="IPR004692">
    <property type="entry name" value="SecG"/>
</dbReference>
<evidence type="ECO:0000313" key="10">
    <source>
        <dbReference type="Proteomes" id="UP000229362"/>
    </source>
</evidence>
<dbReference type="GO" id="GO:0016020">
    <property type="term" value="C:membrane"/>
    <property type="evidence" value="ECO:0007669"/>
    <property type="project" value="UniProtKB-SubCell"/>
</dbReference>
<evidence type="ECO:0000256" key="8">
    <source>
        <dbReference type="ARBA" id="ARBA00023136"/>
    </source>
</evidence>
<dbReference type="GO" id="GO:0009306">
    <property type="term" value="P:protein secretion"/>
    <property type="evidence" value="ECO:0007669"/>
    <property type="project" value="InterPro"/>
</dbReference>
<dbReference type="AlphaFoldDB" id="A0A2M6W0R2"/>
<protein>
    <submittedName>
        <fullName evidence="9">Preprotein translocase subunit SecG</fullName>
    </submittedName>
</protein>
<dbReference type="EMBL" id="PFBZ01000151">
    <property type="protein sequence ID" value="PIT86384.1"/>
    <property type="molecule type" value="Genomic_DNA"/>
</dbReference>
<evidence type="ECO:0000256" key="4">
    <source>
        <dbReference type="ARBA" id="ARBA00022692"/>
    </source>
</evidence>
<proteinExistence type="inferred from homology"/>
<dbReference type="GO" id="GO:0015450">
    <property type="term" value="F:protein-transporting ATPase activity"/>
    <property type="evidence" value="ECO:0007669"/>
    <property type="project" value="InterPro"/>
</dbReference>
<name>A0A2M6W0R2_9BACT</name>
<gene>
    <name evidence="9" type="primary">secG</name>
    <name evidence="9" type="ORF">COU33_03515</name>
</gene>
<evidence type="ECO:0000256" key="7">
    <source>
        <dbReference type="ARBA" id="ARBA00023010"/>
    </source>
</evidence>
<keyword evidence="3" id="KW-0813">Transport</keyword>
<evidence type="ECO:0000256" key="1">
    <source>
        <dbReference type="ARBA" id="ARBA00004141"/>
    </source>
</evidence>
<organism evidence="9 10">
    <name type="scientific">Candidatus Magasanikbacteria bacterium CG10_big_fil_rev_8_21_14_0_10_43_6</name>
    <dbReference type="NCBI Taxonomy" id="1974650"/>
    <lineage>
        <taxon>Bacteria</taxon>
        <taxon>Candidatus Magasanikiibacteriota</taxon>
    </lineage>
</organism>
<feature type="non-terminal residue" evidence="9">
    <location>
        <position position="38"/>
    </location>
</feature>
<dbReference type="NCBIfam" id="TIGR00810">
    <property type="entry name" value="secG"/>
    <property type="match status" value="1"/>
</dbReference>
<evidence type="ECO:0000313" key="9">
    <source>
        <dbReference type="EMBL" id="PIT86384.1"/>
    </source>
</evidence>
<dbReference type="Proteomes" id="UP000229362">
    <property type="component" value="Unassembled WGS sequence"/>
</dbReference>
<comment type="caution">
    <text evidence="9">The sequence shown here is derived from an EMBL/GenBank/DDBJ whole genome shotgun (WGS) entry which is preliminary data.</text>
</comment>
<evidence type="ECO:0000256" key="3">
    <source>
        <dbReference type="ARBA" id="ARBA00022448"/>
    </source>
</evidence>
<comment type="similarity">
    <text evidence="2">Belongs to the SecG family.</text>
</comment>
<accession>A0A2M6W0R2</accession>
<keyword evidence="8" id="KW-0472">Membrane</keyword>
<comment type="subcellular location">
    <subcellularLocation>
        <location evidence="1">Membrane</location>
        <topology evidence="1">Multi-pass membrane protein</topology>
    </subcellularLocation>
</comment>
<keyword evidence="4" id="KW-0812">Transmembrane</keyword>
<evidence type="ECO:0000256" key="5">
    <source>
        <dbReference type="ARBA" id="ARBA00022927"/>
    </source>
</evidence>
<keyword evidence="5" id="KW-0653">Protein transport</keyword>
<sequence>MILAVALTAVVLLQHKGAGLGAGFGGGNGPIVSTKRGV</sequence>
<keyword evidence="6" id="KW-1133">Transmembrane helix</keyword>
<evidence type="ECO:0000256" key="2">
    <source>
        <dbReference type="ARBA" id="ARBA00008445"/>
    </source>
</evidence>
<evidence type="ECO:0000256" key="6">
    <source>
        <dbReference type="ARBA" id="ARBA00022989"/>
    </source>
</evidence>
<keyword evidence="7" id="KW-0811">Translocation</keyword>